<feature type="transmembrane region" description="Helical" evidence="9">
    <location>
        <begin position="204"/>
        <end position="227"/>
    </location>
</feature>
<dbReference type="InterPro" id="IPR036058">
    <property type="entry name" value="Kazal_dom_sf"/>
</dbReference>
<feature type="transmembrane region" description="Helical" evidence="9">
    <location>
        <begin position="115"/>
        <end position="135"/>
    </location>
</feature>
<keyword evidence="11" id="KW-1185">Reference proteome</keyword>
<dbReference type="Proteomes" id="UP001652624">
    <property type="component" value="Chromosome 11"/>
</dbReference>
<feature type="transmembrane region" description="Helical" evidence="9">
    <location>
        <begin position="288"/>
        <end position="309"/>
    </location>
</feature>
<dbReference type="RefSeq" id="XP_060057189.1">
    <property type="nucleotide sequence ID" value="XM_060201206.1"/>
</dbReference>
<dbReference type="PROSITE" id="PS51465">
    <property type="entry name" value="KAZAL_2"/>
    <property type="match status" value="1"/>
</dbReference>
<dbReference type="SUPFAM" id="SSF103473">
    <property type="entry name" value="MFS general substrate transporter"/>
    <property type="match status" value="1"/>
</dbReference>
<evidence type="ECO:0000256" key="5">
    <source>
        <dbReference type="ARBA" id="ARBA00022989"/>
    </source>
</evidence>
<feature type="transmembrane region" description="Helical" evidence="9">
    <location>
        <begin position="396"/>
        <end position="418"/>
    </location>
</feature>
<evidence type="ECO:0000256" key="6">
    <source>
        <dbReference type="ARBA" id="ARBA00023136"/>
    </source>
</evidence>
<feature type="transmembrane region" description="Helical" evidence="9">
    <location>
        <begin position="357"/>
        <end position="376"/>
    </location>
</feature>
<keyword evidence="3" id="KW-1003">Cell membrane</keyword>
<feature type="transmembrane region" description="Helical" evidence="9">
    <location>
        <begin position="556"/>
        <end position="580"/>
    </location>
</feature>
<feature type="transmembrane region" description="Helical" evidence="9">
    <location>
        <begin position="592"/>
        <end position="613"/>
    </location>
</feature>
<dbReference type="RefSeq" id="XP_060057190.1">
    <property type="nucleotide sequence ID" value="XM_060201207.1"/>
</dbReference>
<dbReference type="PANTHER" id="PTHR11388">
    <property type="entry name" value="ORGANIC ANION TRANSPORTER"/>
    <property type="match status" value="1"/>
</dbReference>
<dbReference type="SUPFAM" id="SSF100895">
    <property type="entry name" value="Kazal-type serine protease inhibitors"/>
    <property type="match status" value="1"/>
</dbReference>
<feature type="region of interest" description="Disordered" evidence="8">
    <location>
        <begin position="1"/>
        <end position="52"/>
    </location>
</feature>
<dbReference type="Pfam" id="PF03137">
    <property type="entry name" value="OATP"/>
    <property type="match status" value="1"/>
</dbReference>
<proteinExistence type="inferred from homology"/>
<feature type="compositionally biased region" description="Basic and acidic residues" evidence="8">
    <location>
        <begin position="8"/>
        <end position="28"/>
    </location>
</feature>
<dbReference type="PANTHER" id="PTHR11388:SF95">
    <property type="entry name" value="SOLUTE CARRIER ORGANIC ANION TRANSPORTER FAMILY MEMBER 6A1"/>
    <property type="match status" value="1"/>
</dbReference>
<evidence type="ECO:0000313" key="13">
    <source>
        <dbReference type="RefSeq" id="XP_060057190.1"/>
    </source>
</evidence>
<feature type="transmembrane region" description="Helical" evidence="9">
    <location>
        <begin position="78"/>
        <end position="103"/>
    </location>
</feature>
<dbReference type="Pfam" id="PF07648">
    <property type="entry name" value="Kazal_2"/>
    <property type="match status" value="1"/>
</dbReference>
<evidence type="ECO:0000256" key="3">
    <source>
        <dbReference type="ARBA" id="ARBA00022475"/>
    </source>
</evidence>
<dbReference type="Gene3D" id="1.20.1250.20">
    <property type="entry name" value="MFS general substrate transporter like domains"/>
    <property type="match status" value="1"/>
</dbReference>
<accession>A0ABM3Y7Z4</accession>
<dbReference type="InterPro" id="IPR036259">
    <property type="entry name" value="MFS_trans_sf"/>
</dbReference>
<evidence type="ECO:0000256" key="8">
    <source>
        <dbReference type="SAM" id="MobiDB-lite"/>
    </source>
</evidence>
<keyword evidence="4 9" id="KW-0812">Transmembrane</keyword>
<evidence type="ECO:0000256" key="4">
    <source>
        <dbReference type="ARBA" id="ARBA00022692"/>
    </source>
</evidence>
<dbReference type="InterPro" id="IPR002350">
    <property type="entry name" value="Kazal_dom"/>
</dbReference>
<sequence length="696" mass="77976">MPAGVELRVTEPEDTPTKETTSEKKDSLKPVSEVKIQGPSPEDEAAPSVVKKQRKKGVEQPCGLGCIEISLLQRFNNLFYFMIFYCVLATCQGFVFGLTILSIETFQRDYYLNPFPATALSLSYDISSCLVVPFIANCGRRKSSPKLIALSSFLMGLGSILLAYPYFGKKMKYQPNVEYEQICLQKTIPRFCKQESLFQTYYKAFLVFGQCVEALAAMLLYPIGVVFIDDNLPMHSTGLYLGIMDSSVIFGYALSHIIGSKLVNAPYRNSSVTDDKIKAVEEYWHWRWWISFFTASVITWSLVIPLACFPQNIQGTTKTKGRKRKQSIVAKQFKDVEFKYGIKNVFAAFKILIKRRIFLFLSLSKASETLLIIAITEFLPTYLESQFILTRNVARTLSGVVFFPGGALGLILGGIIVSKLQMNCKNLMRSILVSSCVSVGLLVFIIFIHCDSPRLAGINDDYDGTGQLGSLTAPCNSNCHCSSTIYTPICGRDDAGYFSPCFAGCKRSKASNNSDYTQAYYECSCINAGLTNQDDDGDFIDAKIGGCDAQCYKLPLFLTFIFSTIVFSGFSFIPCSLAIIRSMPDKQRLMALYVSYVMLKIGIIPGLVVFRQIREMTCLFRDDGECGKKGTCWFYSKTKMAHLLIGICFFGKMCTIVFTSIAYKLYKNLQKEVNKMSVTEKTEKTAKVKKKKEEIN</sequence>
<evidence type="ECO:0000259" key="10">
    <source>
        <dbReference type="PROSITE" id="PS51465"/>
    </source>
</evidence>
<evidence type="ECO:0000256" key="1">
    <source>
        <dbReference type="ARBA" id="ARBA00004651"/>
    </source>
</evidence>
<feature type="transmembrane region" description="Helical" evidence="9">
    <location>
        <begin position="643"/>
        <end position="666"/>
    </location>
</feature>
<comment type="subcellular location">
    <subcellularLocation>
        <location evidence="1">Cell membrane</location>
        <topology evidence="1">Multi-pass membrane protein</topology>
    </subcellularLocation>
</comment>
<evidence type="ECO:0000313" key="12">
    <source>
        <dbReference type="RefSeq" id="XP_060057189.1"/>
    </source>
</evidence>
<name>A0ABM3Y7Z4_ERIEU</name>
<comment type="similarity">
    <text evidence="2">Belongs to the organo anion transporter (TC 2.A.60) family.</text>
</comment>
<evidence type="ECO:0000256" key="2">
    <source>
        <dbReference type="ARBA" id="ARBA00009657"/>
    </source>
</evidence>
<evidence type="ECO:0000256" key="7">
    <source>
        <dbReference type="ARBA" id="ARBA00023157"/>
    </source>
</evidence>
<evidence type="ECO:0000256" key="9">
    <source>
        <dbReference type="SAM" id="Phobius"/>
    </source>
</evidence>
<feature type="domain" description="Kazal-like" evidence="10">
    <location>
        <begin position="469"/>
        <end position="527"/>
    </location>
</feature>
<gene>
    <name evidence="12 13" type="primary">SLCO6A1</name>
</gene>
<reference evidence="12 13" key="1">
    <citation type="submission" date="2025-05" db="UniProtKB">
        <authorList>
            <consortium name="RefSeq"/>
        </authorList>
    </citation>
    <scope>IDENTIFICATION</scope>
</reference>
<organism evidence="11 12">
    <name type="scientific">Erinaceus europaeus</name>
    <name type="common">Western European hedgehog</name>
    <dbReference type="NCBI Taxonomy" id="9365"/>
    <lineage>
        <taxon>Eukaryota</taxon>
        <taxon>Metazoa</taxon>
        <taxon>Chordata</taxon>
        <taxon>Craniata</taxon>
        <taxon>Vertebrata</taxon>
        <taxon>Euteleostomi</taxon>
        <taxon>Mammalia</taxon>
        <taxon>Eutheria</taxon>
        <taxon>Laurasiatheria</taxon>
        <taxon>Eulipotyphla</taxon>
        <taxon>Erinaceidae</taxon>
        <taxon>Erinaceinae</taxon>
        <taxon>Erinaceus</taxon>
    </lineage>
</organism>
<evidence type="ECO:0000313" key="11">
    <source>
        <dbReference type="Proteomes" id="UP001652624"/>
    </source>
</evidence>
<feature type="transmembrane region" description="Helical" evidence="9">
    <location>
        <begin position="430"/>
        <end position="449"/>
    </location>
</feature>
<keyword evidence="7" id="KW-1015">Disulfide bond</keyword>
<dbReference type="InterPro" id="IPR004156">
    <property type="entry name" value="OATP"/>
</dbReference>
<keyword evidence="5 9" id="KW-1133">Transmembrane helix</keyword>
<feature type="transmembrane region" description="Helical" evidence="9">
    <location>
        <begin position="147"/>
        <end position="167"/>
    </location>
</feature>
<dbReference type="GeneID" id="107523263"/>
<feature type="transmembrane region" description="Helical" evidence="9">
    <location>
        <begin position="239"/>
        <end position="258"/>
    </location>
</feature>
<protein>
    <submittedName>
        <fullName evidence="12 13">Solute carrier organic anion transporter family member 6A1</fullName>
    </submittedName>
</protein>
<keyword evidence="6 9" id="KW-0472">Membrane</keyword>